<keyword evidence="1" id="KW-1133">Transmembrane helix</keyword>
<feature type="transmembrane region" description="Helical" evidence="1">
    <location>
        <begin position="47"/>
        <end position="66"/>
    </location>
</feature>
<gene>
    <name evidence="2" type="ORF">AAFC00_002681</name>
</gene>
<dbReference type="EMBL" id="JBFMKM010000012">
    <property type="protein sequence ID" value="KAL1302260.1"/>
    <property type="molecule type" value="Genomic_DNA"/>
</dbReference>
<evidence type="ECO:0000313" key="3">
    <source>
        <dbReference type="Proteomes" id="UP001562354"/>
    </source>
</evidence>
<reference evidence="2 3" key="1">
    <citation type="submission" date="2024-07" db="EMBL/GenBank/DDBJ databases">
        <title>Draft sequence of the Neodothiora populina.</title>
        <authorList>
            <person name="Drown D.D."/>
            <person name="Schuette U.S."/>
            <person name="Buechlein A.B."/>
            <person name="Rusch D.R."/>
            <person name="Winton L.W."/>
            <person name="Adams G.A."/>
        </authorList>
    </citation>
    <scope>NUCLEOTIDE SEQUENCE [LARGE SCALE GENOMIC DNA]</scope>
    <source>
        <strain evidence="2 3">CPC 39397</strain>
    </source>
</reference>
<accession>A0ABR3P962</accession>
<proteinExistence type="predicted"/>
<dbReference type="GeneID" id="95976383"/>
<dbReference type="PANTHER" id="PTHR39470:SF1">
    <property type="entry name" value="CHORISMATE SYNTHASE PROTEIN"/>
    <property type="match status" value="1"/>
</dbReference>
<evidence type="ECO:0000256" key="1">
    <source>
        <dbReference type="SAM" id="Phobius"/>
    </source>
</evidence>
<organism evidence="2 3">
    <name type="scientific">Neodothiora populina</name>
    <dbReference type="NCBI Taxonomy" id="2781224"/>
    <lineage>
        <taxon>Eukaryota</taxon>
        <taxon>Fungi</taxon>
        <taxon>Dikarya</taxon>
        <taxon>Ascomycota</taxon>
        <taxon>Pezizomycotina</taxon>
        <taxon>Dothideomycetes</taxon>
        <taxon>Dothideomycetidae</taxon>
        <taxon>Dothideales</taxon>
        <taxon>Dothioraceae</taxon>
        <taxon>Neodothiora</taxon>
    </lineage>
</organism>
<dbReference type="RefSeq" id="XP_069198536.1">
    <property type="nucleotide sequence ID" value="XM_069342032.1"/>
</dbReference>
<dbReference type="Proteomes" id="UP001562354">
    <property type="component" value="Unassembled WGS sequence"/>
</dbReference>
<evidence type="ECO:0000313" key="2">
    <source>
        <dbReference type="EMBL" id="KAL1302260.1"/>
    </source>
</evidence>
<sequence>MIPWSTVQSLVIFFGPILLPKVLAFYRSIRAPSTQPPTPLPSSTSRALNILFACAFFALVSTLPFFSPPNIFTQTSSRLQTPTNVLFTRLAALHSLTPSEESLRAVFERGGLEARLLYFRFGPDVLASSAHIIADPRAGDAGIAYLVFALPSLLAPHLFHLAILGVVTSAVFAGRDAARWRTAALISGVALALADVAATATYDHGVNARATRPGDVDAFFWKRRLVARLAVCATDGLLGWMVYLTATKRAFVEPLAAAERVEAATRSLEGVLARLRGLGAVRNVVFRDTMLRGKLERYWVQEQEVMRAVFEDREVVAALNDTLNGADMGRIEGDADTYVENILGNVRVVQAPG</sequence>
<keyword evidence="1" id="KW-0472">Membrane</keyword>
<feature type="transmembrane region" description="Helical" evidence="1">
    <location>
        <begin position="225"/>
        <end position="246"/>
    </location>
</feature>
<comment type="caution">
    <text evidence="2">The sequence shown here is derived from an EMBL/GenBank/DDBJ whole genome shotgun (WGS) entry which is preliminary data.</text>
</comment>
<keyword evidence="1" id="KW-0812">Transmembrane</keyword>
<keyword evidence="3" id="KW-1185">Reference proteome</keyword>
<name>A0ABR3P962_9PEZI</name>
<feature type="transmembrane region" description="Helical" evidence="1">
    <location>
        <begin position="143"/>
        <end position="172"/>
    </location>
</feature>
<feature type="transmembrane region" description="Helical" evidence="1">
    <location>
        <begin position="6"/>
        <end position="26"/>
    </location>
</feature>
<protein>
    <submittedName>
        <fullName evidence="2">Uncharacterized protein</fullName>
    </submittedName>
</protein>
<dbReference type="PANTHER" id="PTHR39470">
    <property type="entry name" value="CHROMOSOME 10, WHOLE GENOME SHOTGUN SEQUENCE"/>
    <property type="match status" value="1"/>
</dbReference>